<gene>
    <name evidence="7" type="ORF">JOF54_000171</name>
</gene>
<keyword evidence="2" id="KW-0813">Transport</keyword>
<dbReference type="CDD" id="cd03257">
    <property type="entry name" value="ABC_NikE_OppD_transporters"/>
    <property type="match status" value="1"/>
</dbReference>
<name>A0ABS4Z2P1_9ACTN</name>
<dbReference type="RefSeq" id="WP_210052117.1">
    <property type="nucleotide sequence ID" value="NZ_BAAAMH010000026.1"/>
</dbReference>
<keyword evidence="8" id="KW-1185">Reference proteome</keyword>
<comment type="caution">
    <text evidence="7">The sequence shown here is derived from an EMBL/GenBank/DDBJ whole genome shotgun (WGS) entry which is preliminary data.</text>
</comment>
<dbReference type="SUPFAM" id="SSF52540">
    <property type="entry name" value="P-loop containing nucleoside triphosphate hydrolases"/>
    <property type="match status" value="1"/>
</dbReference>
<evidence type="ECO:0000256" key="3">
    <source>
        <dbReference type="ARBA" id="ARBA00022741"/>
    </source>
</evidence>
<keyword evidence="4 7" id="KW-0067">ATP-binding</keyword>
<protein>
    <submittedName>
        <fullName evidence="7">Oligopeptide/dipeptide ABC transporter ATP-binding protein</fullName>
    </submittedName>
</protein>
<keyword evidence="3" id="KW-0547">Nucleotide-binding</keyword>
<organism evidence="7 8">
    <name type="scientific">Microlunatus capsulatus</name>
    <dbReference type="NCBI Taxonomy" id="99117"/>
    <lineage>
        <taxon>Bacteria</taxon>
        <taxon>Bacillati</taxon>
        <taxon>Actinomycetota</taxon>
        <taxon>Actinomycetes</taxon>
        <taxon>Propionibacteriales</taxon>
        <taxon>Propionibacteriaceae</taxon>
        <taxon>Microlunatus</taxon>
    </lineage>
</organism>
<dbReference type="EMBL" id="JAGIOB010000001">
    <property type="protein sequence ID" value="MBP2415249.1"/>
    <property type="molecule type" value="Genomic_DNA"/>
</dbReference>
<evidence type="ECO:0000256" key="2">
    <source>
        <dbReference type="ARBA" id="ARBA00022448"/>
    </source>
</evidence>
<evidence type="ECO:0000256" key="5">
    <source>
        <dbReference type="SAM" id="MobiDB-lite"/>
    </source>
</evidence>
<dbReference type="Proteomes" id="UP000758168">
    <property type="component" value="Unassembled WGS sequence"/>
</dbReference>
<dbReference type="InterPro" id="IPR013563">
    <property type="entry name" value="Oligopep_ABC_C"/>
</dbReference>
<dbReference type="PROSITE" id="PS50893">
    <property type="entry name" value="ABC_TRANSPORTER_2"/>
    <property type="match status" value="1"/>
</dbReference>
<accession>A0ABS4Z2P1</accession>
<evidence type="ECO:0000256" key="1">
    <source>
        <dbReference type="ARBA" id="ARBA00005417"/>
    </source>
</evidence>
<evidence type="ECO:0000313" key="7">
    <source>
        <dbReference type="EMBL" id="MBP2415249.1"/>
    </source>
</evidence>
<dbReference type="InterPro" id="IPR027417">
    <property type="entry name" value="P-loop_NTPase"/>
</dbReference>
<dbReference type="GO" id="GO:0005524">
    <property type="term" value="F:ATP binding"/>
    <property type="evidence" value="ECO:0007669"/>
    <property type="project" value="UniProtKB-KW"/>
</dbReference>
<dbReference type="InterPro" id="IPR003593">
    <property type="entry name" value="AAA+_ATPase"/>
</dbReference>
<feature type="domain" description="ABC transporter" evidence="6">
    <location>
        <begin position="13"/>
        <end position="267"/>
    </location>
</feature>
<dbReference type="SMART" id="SM00382">
    <property type="entry name" value="AAA"/>
    <property type="match status" value="1"/>
</dbReference>
<dbReference type="Gene3D" id="3.40.50.300">
    <property type="entry name" value="P-loop containing nucleotide triphosphate hydrolases"/>
    <property type="match status" value="1"/>
</dbReference>
<dbReference type="PANTHER" id="PTHR43776:SF7">
    <property type="entry name" value="D,D-DIPEPTIDE TRANSPORT ATP-BINDING PROTEIN DDPF-RELATED"/>
    <property type="match status" value="1"/>
</dbReference>
<evidence type="ECO:0000313" key="8">
    <source>
        <dbReference type="Proteomes" id="UP000758168"/>
    </source>
</evidence>
<dbReference type="InterPro" id="IPR003439">
    <property type="entry name" value="ABC_transporter-like_ATP-bd"/>
</dbReference>
<reference evidence="7 8" key="1">
    <citation type="submission" date="2021-03" db="EMBL/GenBank/DDBJ databases">
        <title>Sequencing the genomes of 1000 actinobacteria strains.</title>
        <authorList>
            <person name="Klenk H.-P."/>
        </authorList>
    </citation>
    <scope>NUCLEOTIDE SEQUENCE [LARGE SCALE GENOMIC DNA]</scope>
    <source>
        <strain evidence="7 8">DSM 12936</strain>
    </source>
</reference>
<sequence length="369" mass="38718">MSTAAVAAGTPLLQTVGLSKHYPLTRSTGAWLRREPAEVLKAVEGVELAVHPGRTLGVVGETGSGKSTLGRLILRLERPTSGQVLLDGHDIVEGGREGTRKLRREVQVVLQDPYTSLNPHQSVGDALGEALKVTGTTPREQRPARVAELLDQVGFPSAWADRRPGQLSGGGRQRVSIARALAVGPRLLVADEPVSALDVSVQAQVLNLFQRLQSELGLAYLFITHDLAVLERIADDVAVLYLGRVIESGPAAALFADPKHPYTRALLAAAPKLGQRRSTSSAVRGELPNPIAPPSGCPFNPRCPAATDVCRSVVPLTTTTPDGLRVACHLYPGSTPGSDAPLDGAAAVPSPLTGAASSPSPAPSTWRHS</sequence>
<feature type="region of interest" description="Disordered" evidence="5">
    <location>
        <begin position="338"/>
        <end position="369"/>
    </location>
</feature>
<dbReference type="Pfam" id="PF08352">
    <property type="entry name" value="oligo_HPY"/>
    <property type="match status" value="1"/>
</dbReference>
<evidence type="ECO:0000259" key="6">
    <source>
        <dbReference type="PROSITE" id="PS50893"/>
    </source>
</evidence>
<feature type="compositionally biased region" description="Low complexity" evidence="5">
    <location>
        <begin position="349"/>
        <end position="359"/>
    </location>
</feature>
<dbReference type="Pfam" id="PF00005">
    <property type="entry name" value="ABC_tran"/>
    <property type="match status" value="1"/>
</dbReference>
<dbReference type="PANTHER" id="PTHR43776">
    <property type="entry name" value="TRANSPORT ATP-BINDING PROTEIN"/>
    <property type="match status" value="1"/>
</dbReference>
<dbReference type="InterPro" id="IPR050319">
    <property type="entry name" value="ABC_transp_ATP-bind"/>
</dbReference>
<dbReference type="NCBIfam" id="TIGR01727">
    <property type="entry name" value="oligo_HPY"/>
    <property type="match status" value="1"/>
</dbReference>
<proteinExistence type="inferred from homology"/>
<comment type="similarity">
    <text evidence="1">Belongs to the ABC transporter superfamily.</text>
</comment>
<evidence type="ECO:0000256" key="4">
    <source>
        <dbReference type="ARBA" id="ARBA00022840"/>
    </source>
</evidence>